<keyword evidence="3" id="KW-1185">Reference proteome</keyword>
<dbReference type="AlphaFoldDB" id="A0A7X9X4X0"/>
<organism evidence="2 3">
    <name type="scientific">Paraburkholderia antibiotica</name>
    <dbReference type="NCBI Taxonomy" id="2728839"/>
    <lineage>
        <taxon>Bacteria</taxon>
        <taxon>Pseudomonadati</taxon>
        <taxon>Pseudomonadota</taxon>
        <taxon>Betaproteobacteria</taxon>
        <taxon>Burkholderiales</taxon>
        <taxon>Burkholderiaceae</taxon>
        <taxon>Paraburkholderia</taxon>
    </lineage>
</organism>
<proteinExistence type="predicted"/>
<comment type="caution">
    <text evidence="2">The sequence shown here is derived from an EMBL/GenBank/DDBJ whole genome shotgun (WGS) entry which is preliminary data.</text>
</comment>
<reference evidence="2 3" key="1">
    <citation type="submission" date="2020-04" db="EMBL/GenBank/DDBJ databases">
        <title>Paraburkholderia sp. G-4-1-8 isolated from soil.</title>
        <authorList>
            <person name="Dahal R.H."/>
        </authorList>
    </citation>
    <scope>NUCLEOTIDE SEQUENCE [LARGE SCALE GENOMIC DNA]</scope>
    <source>
        <strain evidence="2 3">G-4-1-8</strain>
    </source>
</reference>
<dbReference type="RefSeq" id="WP_169497705.1">
    <property type="nucleotide sequence ID" value="NZ_JABBFZ010000005.1"/>
</dbReference>
<dbReference type="EMBL" id="JABBFZ010000005">
    <property type="protein sequence ID" value="NML31428.1"/>
    <property type="molecule type" value="Genomic_DNA"/>
</dbReference>
<dbReference type="Proteomes" id="UP000583127">
    <property type="component" value="Unassembled WGS sequence"/>
</dbReference>
<name>A0A7X9X4X0_9BURK</name>
<accession>A0A7X9X4X0</accession>
<evidence type="ECO:0000256" key="1">
    <source>
        <dbReference type="SAM" id="MobiDB-lite"/>
    </source>
</evidence>
<evidence type="ECO:0000313" key="2">
    <source>
        <dbReference type="EMBL" id="NML31428.1"/>
    </source>
</evidence>
<protein>
    <submittedName>
        <fullName evidence="2">Uncharacterized protein</fullName>
    </submittedName>
</protein>
<gene>
    <name evidence="2" type="ORF">HHL14_11365</name>
</gene>
<feature type="region of interest" description="Disordered" evidence="1">
    <location>
        <begin position="92"/>
        <end position="116"/>
    </location>
</feature>
<sequence>MQVAASAKSMHFAARAIGEHLIPNLLTLKNFAAFPALHVNRERNSQPDDTAMASEASRARCDMLFAITTHHNVSPKASFIARREIGQVPRKRLDGTAVANHLKGKSAPSMTAREER</sequence>
<evidence type="ECO:0000313" key="3">
    <source>
        <dbReference type="Proteomes" id="UP000583127"/>
    </source>
</evidence>